<evidence type="ECO:0000256" key="13">
    <source>
        <dbReference type="PIRSR" id="PIRSR000168-1"/>
    </source>
</evidence>
<evidence type="ECO:0000256" key="7">
    <source>
        <dbReference type="ARBA" id="ARBA00022827"/>
    </source>
</evidence>
<dbReference type="OrthoDB" id="538336at2759"/>
<evidence type="ECO:0000256" key="9">
    <source>
        <dbReference type="ARBA" id="ARBA00023002"/>
    </source>
</evidence>
<dbReference type="Gene3D" id="1.20.140.10">
    <property type="entry name" value="Butyryl-CoA Dehydrogenase, subunit A, domain 3"/>
    <property type="match status" value="2"/>
</dbReference>
<evidence type="ECO:0000259" key="16">
    <source>
        <dbReference type="Pfam" id="PF22924"/>
    </source>
</evidence>
<keyword evidence="7 12" id="KW-0274">FAD</keyword>
<feature type="active site" description="Proton acceptor" evidence="13">
    <location>
        <position position="307"/>
    </location>
</feature>
<protein>
    <recommendedName>
        <fullName evidence="12">Acyl-coenzyme A oxidase</fullName>
    </recommendedName>
</protein>
<evidence type="ECO:0000313" key="17">
    <source>
        <dbReference type="EMBL" id="RUP43193.1"/>
    </source>
</evidence>
<keyword evidence="18" id="KW-1185">Reference proteome</keyword>
<dbReference type="InterPro" id="IPR012258">
    <property type="entry name" value="Acyl-CoA_oxidase"/>
</dbReference>
<dbReference type="GO" id="GO:0005504">
    <property type="term" value="F:fatty acid binding"/>
    <property type="evidence" value="ECO:0007669"/>
    <property type="project" value="TreeGrafter"/>
</dbReference>
<evidence type="ECO:0000256" key="8">
    <source>
        <dbReference type="ARBA" id="ARBA00022832"/>
    </source>
</evidence>
<reference evidence="17 18" key="1">
    <citation type="journal article" date="2018" name="New Phytol.">
        <title>Phylogenomics of Endogonaceae and evolution of mycorrhizas within Mucoromycota.</title>
        <authorList>
            <person name="Chang Y."/>
            <person name="Desiro A."/>
            <person name="Na H."/>
            <person name="Sandor L."/>
            <person name="Lipzen A."/>
            <person name="Clum A."/>
            <person name="Barry K."/>
            <person name="Grigoriev I.V."/>
            <person name="Martin F.M."/>
            <person name="Stajich J.E."/>
            <person name="Smith M.E."/>
            <person name="Bonito G."/>
            <person name="Spatafora J.W."/>
        </authorList>
    </citation>
    <scope>NUCLEOTIDE SEQUENCE [LARGE SCALE GENOMIC DNA]</scope>
    <source>
        <strain evidence="17 18">GMNB39</strain>
    </source>
</reference>
<dbReference type="InterPro" id="IPR036250">
    <property type="entry name" value="AcylCo_DH-like_C"/>
</dbReference>
<dbReference type="GO" id="GO:0071949">
    <property type="term" value="F:FAD binding"/>
    <property type="evidence" value="ECO:0007669"/>
    <property type="project" value="InterPro"/>
</dbReference>
<dbReference type="Pfam" id="PF22924">
    <property type="entry name" value="ACOX_C_alpha1"/>
    <property type="match status" value="1"/>
</dbReference>
<comment type="subcellular location">
    <subcellularLocation>
        <location evidence="3">Peroxisome</location>
    </subcellularLocation>
</comment>
<sequence>MVSKQCCLVNYSTYLSTHVTELGHGSNLKALETTATLDTTSDEWVINSPHVSSGKYWIGALGKLATHAIVQAKLIIAGRDHGTHSFLVPIRSLADHRTFPDVEIHDIGPKVGNNPIDNGFALFTNYRVPRDHMLMRYASVSRRGVYQTPLHDKLVYATLTKVRVDLVEQSAVSLSRAVTIAIRYSAVRRQGAGMAAGGRRLAIEKQILDYTSVQYRLLPLLVQTWAMTLTAEWMREMYGKLINELAEGKVDMLADVHAYSSGLKSYTTSIAADGIEEARKCIGGHGYSMFSGIADFYNTFRSSNAVEGENWLLTQQTARYLLKLHAQTLRKPTLTSHLTNTTLYLTLLTDPRAFAAQHCPAITSTDLLDPTVQLGILAHNAARQVSILAAMQSATPTLTTADLNIECLRVSRAHCQHILAHNFVSRVTAARSSREIGAPALQTLEDMSSLYALHCVEENLGEHLESRYLSPEQVALVRQAVKTLMARIRPHAVTLVDSFGWQDAFLNSALGSYDGRAYERLVEWLKDEPLNTEAGMDEMGVVRGYKEYIMPIVKGECGRWTEKRTEERTGVKVVARL</sequence>
<evidence type="ECO:0000256" key="10">
    <source>
        <dbReference type="ARBA" id="ARBA00023098"/>
    </source>
</evidence>
<feature type="binding site" evidence="14">
    <location>
        <position position="20"/>
    </location>
    <ligand>
        <name>FAD</name>
        <dbReference type="ChEBI" id="CHEBI:57692"/>
    </ligand>
</feature>
<evidence type="ECO:0000256" key="12">
    <source>
        <dbReference type="PIRNR" id="PIRNR000168"/>
    </source>
</evidence>
<feature type="binding site" evidence="14">
    <location>
        <position position="59"/>
    </location>
    <ligand>
        <name>FAD</name>
        <dbReference type="ChEBI" id="CHEBI:57692"/>
    </ligand>
</feature>
<dbReference type="SUPFAM" id="SSF56645">
    <property type="entry name" value="Acyl-CoA dehydrogenase NM domain-like"/>
    <property type="match status" value="1"/>
</dbReference>
<dbReference type="SUPFAM" id="SSF47203">
    <property type="entry name" value="Acyl-CoA dehydrogenase C-terminal domain-like"/>
    <property type="match status" value="2"/>
</dbReference>
<dbReference type="AlphaFoldDB" id="A0A433CX86"/>
<dbReference type="Pfam" id="PF01756">
    <property type="entry name" value="ACOX"/>
    <property type="match status" value="1"/>
</dbReference>
<evidence type="ECO:0000256" key="3">
    <source>
        <dbReference type="ARBA" id="ARBA00004275"/>
    </source>
</evidence>
<dbReference type="FunFam" id="1.20.140.10:FF:000013">
    <property type="entry name" value="Acyl-coenzyme A oxidase"/>
    <property type="match status" value="1"/>
</dbReference>
<accession>A0A433CX86</accession>
<comment type="catalytic activity">
    <reaction evidence="1">
        <text>a 2,3-saturated acyl-CoA + O2 = a (2E)-enoyl-CoA + H2O2</text>
        <dbReference type="Rhea" id="RHEA:38959"/>
        <dbReference type="ChEBI" id="CHEBI:15379"/>
        <dbReference type="ChEBI" id="CHEBI:16240"/>
        <dbReference type="ChEBI" id="CHEBI:58856"/>
        <dbReference type="ChEBI" id="CHEBI:65111"/>
        <dbReference type="EC" id="1.3.3.6"/>
    </reaction>
</comment>
<feature type="domain" description="Acyl-CoA oxidase C-alpha1" evidence="16">
    <location>
        <begin position="156"/>
        <end position="322"/>
    </location>
</feature>
<proteinExistence type="inferred from homology"/>
<dbReference type="Proteomes" id="UP000268093">
    <property type="component" value="Unassembled WGS sequence"/>
</dbReference>
<comment type="pathway">
    <text evidence="4">Lipid metabolism; peroxisomal fatty acid beta-oxidation.</text>
</comment>
<keyword evidence="10" id="KW-0443">Lipid metabolism</keyword>
<evidence type="ECO:0000256" key="11">
    <source>
        <dbReference type="ARBA" id="ARBA00023140"/>
    </source>
</evidence>
<evidence type="ECO:0000256" key="1">
    <source>
        <dbReference type="ARBA" id="ARBA00001201"/>
    </source>
</evidence>
<evidence type="ECO:0000259" key="15">
    <source>
        <dbReference type="Pfam" id="PF01756"/>
    </source>
</evidence>
<keyword evidence="8" id="KW-0276">Fatty acid metabolism</keyword>
<feature type="domain" description="Acyl-CoA oxidase C-terminal" evidence="15">
    <location>
        <begin position="371"/>
        <end position="553"/>
    </location>
</feature>
<dbReference type="InterPro" id="IPR009100">
    <property type="entry name" value="AcylCoA_DH/oxidase_NM_dom_sf"/>
</dbReference>
<dbReference type="PANTHER" id="PTHR10909">
    <property type="entry name" value="ELECTRON TRANSPORT OXIDOREDUCTASE"/>
    <property type="match status" value="1"/>
</dbReference>
<dbReference type="InterPro" id="IPR002655">
    <property type="entry name" value="Acyl-CoA_oxidase_C"/>
</dbReference>
<dbReference type="GO" id="GO:0033540">
    <property type="term" value="P:fatty acid beta-oxidation using acyl-CoA oxidase"/>
    <property type="evidence" value="ECO:0007669"/>
    <property type="project" value="UniProtKB-UniPathway"/>
</dbReference>
<dbReference type="GO" id="GO:0055088">
    <property type="term" value="P:lipid homeostasis"/>
    <property type="evidence" value="ECO:0007669"/>
    <property type="project" value="TreeGrafter"/>
</dbReference>
<evidence type="ECO:0000256" key="5">
    <source>
        <dbReference type="ARBA" id="ARBA00006288"/>
    </source>
</evidence>
<comment type="cofactor">
    <cofactor evidence="2">
        <name>FAD</name>
        <dbReference type="ChEBI" id="CHEBI:57692"/>
    </cofactor>
</comment>
<dbReference type="Gene3D" id="2.40.110.10">
    <property type="entry name" value="Butyryl-CoA Dehydrogenase, subunit A, domain 2"/>
    <property type="match status" value="1"/>
</dbReference>
<keyword evidence="11" id="KW-0576">Peroxisome</keyword>
<evidence type="ECO:0000256" key="4">
    <source>
        <dbReference type="ARBA" id="ARBA00004846"/>
    </source>
</evidence>
<keyword evidence="9" id="KW-0560">Oxidoreductase</keyword>
<dbReference type="FunFam" id="1.20.140.10:FF:000015">
    <property type="entry name" value="Acyl-coenzyme A oxidase"/>
    <property type="match status" value="1"/>
</dbReference>
<keyword evidence="6 12" id="KW-0285">Flavoprotein</keyword>
<comment type="caution">
    <text evidence="17">The sequence shown here is derived from an EMBL/GenBank/DDBJ whole genome shotgun (WGS) entry which is preliminary data.</text>
</comment>
<organism evidence="17 18">
    <name type="scientific">Jimgerdemannia flammicorona</name>
    <dbReference type="NCBI Taxonomy" id="994334"/>
    <lineage>
        <taxon>Eukaryota</taxon>
        <taxon>Fungi</taxon>
        <taxon>Fungi incertae sedis</taxon>
        <taxon>Mucoromycota</taxon>
        <taxon>Mucoromycotina</taxon>
        <taxon>Endogonomycetes</taxon>
        <taxon>Endogonales</taxon>
        <taxon>Endogonaceae</taxon>
        <taxon>Jimgerdemannia</taxon>
    </lineage>
</organism>
<name>A0A433CX86_9FUNG</name>
<evidence type="ECO:0000256" key="14">
    <source>
        <dbReference type="PIRSR" id="PIRSR000168-2"/>
    </source>
</evidence>
<evidence type="ECO:0000256" key="2">
    <source>
        <dbReference type="ARBA" id="ARBA00001974"/>
    </source>
</evidence>
<dbReference type="FunFam" id="2.40.110.10:FF:000003">
    <property type="entry name" value="Acyl-coenzyme A oxidase"/>
    <property type="match status" value="1"/>
</dbReference>
<dbReference type="GO" id="GO:0005777">
    <property type="term" value="C:peroxisome"/>
    <property type="evidence" value="ECO:0007669"/>
    <property type="project" value="UniProtKB-SubCell"/>
</dbReference>
<dbReference type="InterPro" id="IPR046373">
    <property type="entry name" value="Acyl-CoA_Oxase/DH_mid-dom_sf"/>
</dbReference>
<gene>
    <name evidence="17" type="ORF">BC936DRAFT_137495</name>
</gene>
<dbReference type="GO" id="GO:0003997">
    <property type="term" value="F:acyl-CoA oxidase activity"/>
    <property type="evidence" value="ECO:0007669"/>
    <property type="project" value="UniProtKB-EC"/>
</dbReference>
<dbReference type="EMBL" id="RBNI01011488">
    <property type="protein sequence ID" value="RUP43193.1"/>
    <property type="molecule type" value="Genomic_DNA"/>
</dbReference>
<dbReference type="InterPro" id="IPR055060">
    <property type="entry name" value="ACOX_C_alpha1"/>
</dbReference>
<dbReference type="PANTHER" id="PTHR10909:SF250">
    <property type="entry name" value="PEROXISOMAL ACYL-COENZYME A OXIDASE 1"/>
    <property type="match status" value="1"/>
</dbReference>
<evidence type="ECO:0000313" key="18">
    <source>
        <dbReference type="Proteomes" id="UP000268093"/>
    </source>
</evidence>
<dbReference type="UniPathway" id="UPA00661"/>
<dbReference type="PIRSF" id="PIRSF000168">
    <property type="entry name" value="Acyl-CoA_oxidase"/>
    <property type="match status" value="1"/>
</dbReference>
<evidence type="ECO:0000256" key="6">
    <source>
        <dbReference type="ARBA" id="ARBA00022630"/>
    </source>
</evidence>
<comment type="similarity">
    <text evidence="5 12">Belongs to the acyl-CoA oxidase family.</text>
</comment>